<evidence type="ECO:0000313" key="3">
    <source>
        <dbReference type="Proteomes" id="UP000821866"/>
    </source>
</evidence>
<organism evidence="2 3">
    <name type="scientific">Rhipicephalus microplus</name>
    <name type="common">Cattle tick</name>
    <name type="synonym">Boophilus microplus</name>
    <dbReference type="NCBI Taxonomy" id="6941"/>
    <lineage>
        <taxon>Eukaryota</taxon>
        <taxon>Metazoa</taxon>
        <taxon>Ecdysozoa</taxon>
        <taxon>Arthropoda</taxon>
        <taxon>Chelicerata</taxon>
        <taxon>Arachnida</taxon>
        <taxon>Acari</taxon>
        <taxon>Parasitiformes</taxon>
        <taxon>Ixodida</taxon>
        <taxon>Ixodoidea</taxon>
        <taxon>Ixodidae</taxon>
        <taxon>Rhipicephalinae</taxon>
        <taxon>Rhipicephalus</taxon>
        <taxon>Boophilus</taxon>
    </lineage>
</organism>
<name>A0A9J6DWK9_RHIMP</name>
<reference evidence="2" key="2">
    <citation type="submission" date="2021-09" db="EMBL/GenBank/DDBJ databases">
        <authorList>
            <person name="Jia N."/>
            <person name="Wang J."/>
            <person name="Shi W."/>
            <person name="Du L."/>
            <person name="Sun Y."/>
            <person name="Zhan W."/>
            <person name="Jiang J."/>
            <person name="Wang Q."/>
            <person name="Zhang B."/>
            <person name="Ji P."/>
            <person name="Sakyi L.B."/>
            <person name="Cui X."/>
            <person name="Yuan T."/>
            <person name="Jiang B."/>
            <person name="Yang W."/>
            <person name="Lam T.T.-Y."/>
            <person name="Chang Q."/>
            <person name="Ding S."/>
            <person name="Wang X."/>
            <person name="Zhu J."/>
            <person name="Ruan X."/>
            <person name="Zhao L."/>
            <person name="Wei J."/>
            <person name="Que T."/>
            <person name="Du C."/>
            <person name="Cheng J."/>
            <person name="Dai P."/>
            <person name="Han X."/>
            <person name="Huang E."/>
            <person name="Gao Y."/>
            <person name="Liu J."/>
            <person name="Shao H."/>
            <person name="Ye R."/>
            <person name="Li L."/>
            <person name="Wei W."/>
            <person name="Wang X."/>
            <person name="Wang C."/>
            <person name="Huo Q."/>
            <person name="Li W."/>
            <person name="Guo W."/>
            <person name="Chen H."/>
            <person name="Chen S."/>
            <person name="Zhou L."/>
            <person name="Zhou L."/>
            <person name="Ni X."/>
            <person name="Tian J."/>
            <person name="Zhou Y."/>
            <person name="Sheng Y."/>
            <person name="Liu T."/>
            <person name="Pan Y."/>
            <person name="Xia L."/>
            <person name="Li J."/>
            <person name="Zhao F."/>
            <person name="Cao W."/>
        </authorList>
    </citation>
    <scope>NUCLEOTIDE SEQUENCE</scope>
    <source>
        <strain evidence="2">Rmic-2018</strain>
        <tissue evidence="2">Larvae</tissue>
    </source>
</reference>
<feature type="compositionally biased region" description="Basic residues" evidence="1">
    <location>
        <begin position="9"/>
        <end position="23"/>
    </location>
</feature>
<proteinExistence type="predicted"/>
<gene>
    <name evidence="2" type="ORF">HPB51_019122</name>
</gene>
<feature type="region of interest" description="Disordered" evidence="1">
    <location>
        <begin position="1"/>
        <end position="28"/>
    </location>
</feature>
<dbReference type="EMBL" id="JABSTU010000007">
    <property type="protein sequence ID" value="KAH8026290.1"/>
    <property type="molecule type" value="Genomic_DNA"/>
</dbReference>
<sequence>MRAPVVFHGRSKATKTPLKKTIRPKTDQKAETDMSALDQAEIECQHSVVGDGITHQDNDATDGISGGKERYEDEGWQTFLIFRQNKALAKAGTKLPTTEEDYDFMSPASKSLSLTTTQRKPQNCKLPPLLKDDFKIIVRPFQGLPTQELTAPQTAEAVVNACQGTISGSQFVLRPKPGSNIFIISAPNKDVADIS</sequence>
<evidence type="ECO:0000256" key="1">
    <source>
        <dbReference type="SAM" id="MobiDB-lite"/>
    </source>
</evidence>
<evidence type="ECO:0000313" key="2">
    <source>
        <dbReference type="EMBL" id="KAH8026290.1"/>
    </source>
</evidence>
<keyword evidence="3" id="KW-1185">Reference proteome</keyword>
<accession>A0A9J6DWK9</accession>
<dbReference type="Proteomes" id="UP000821866">
    <property type="component" value="Unassembled WGS sequence"/>
</dbReference>
<protein>
    <submittedName>
        <fullName evidence="2">Uncharacterized protein</fullName>
    </submittedName>
</protein>
<dbReference type="AlphaFoldDB" id="A0A9J6DWK9"/>
<comment type="caution">
    <text evidence="2">The sequence shown here is derived from an EMBL/GenBank/DDBJ whole genome shotgun (WGS) entry which is preliminary data.</text>
</comment>
<reference evidence="2" key="1">
    <citation type="journal article" date="2020" name="Cell">
        <title>Large-Scale Comparative Analyses of Tick Genomes Elucidate Their Genetic Diversity and Vector Capacities.</title>
        <authorList>
            <consortium name="Tick Genome and Microbiome Consortium (TIGMIC)"/>
            <person name="Jia N."/>
            <person name="Wang J."/>
            <person name="Shi W."/>
            <person name="Du L."/>
            <person name="Sun Y."/>
            <person name="Zhan W."/>
            <person name="Jiang J.F."/>
            <person name="Wang Q."/>
            <person name="Zhang B."/>
            <person name="Ji P."/>
            <person name="Bell-Sakyi L."/>
            <person name="Cui X.M."/>
            <person name="Yuan T.T."/>
            <person name="Jiang B.G."/>
            <person name="Yang W.F."/>
            <person name="Lam T.T."/>
            <person name="Chang Q.C."/>
            <person name="Ding S.J."/>
            <person name="Wang X.J."/>
            <person name="Zhu J.G."/>
            <person name="Ruan X.D."/>
            <person name="Zhao L."/>
            <person name="Wei J.T."/>
            <person name="Ye R.Z."/>
            <person name="Que T.C."/>
            <person name="Du C.H."/>
            <person name="Zhou Y.H."/>
            <person name="Cheng J.X."/>
            <person name="Dai P.F."/>
            <person name="Guo W.B."/>
            <person name="Han X.H."/>
            <person name="Huang E.J."/>
            <person name="Li L.F."/>
            <person name="Wei W."/>
            <person name="Gao Y.C."/>
            <person name="Liu J.Z."/>
            <person name="Shao H.Z."/>
            <person name="Wang X."/>
            <person name="Wang C.C."/>
            <person name="Yang T.C."/>
            <person name="Huo Q.B."/>
            <person name="Li W."/>
            <person name="Chen H.Y."/>
            <person name="Chen S.E."/>
            <person name="Zhou L.G."/>
            <person name="Ni X.B."/>
            <person name="Tian J.H."/>
            <person name="Sheng Y."/>
            <person name="Liu T."/>
            <person name="Pan Y.S."/>
            <person name="Xia L.Y."/>
            <person name="Li J."/>
            <person name="Zhao F."/>
            <person name="Cao W.C."/>
        </authorList>
    </citation>
    <scope>NUCLEOTIDE SEQUENCE</scope>
    <source>
        <strain evidence="2">Rmic-2018</strain>
    </source>
</reference>